<evidence type="ECO:0000313" key="5">
    <source>
        <dbReference type="EMBL" id="MBI6872106.1"/>
    </source>
</evidence>
<evidence type="ECO:0000256" key="2">
    <source>
        <dbReference type="ARBA" id="ARBA00023125"/>
    </source>
</evidence>
<dbReference type="Gene3D" id="1.10.10.10">
    <property type="entry name" value="Winged helix-like DNA-binding domain superfamily/Winged helix DNA-binding domain"/>
    <property type="match status" value="1"/>
</dbReference>
<dbReference type="RefSeq" id="WP_211141566.1">
    <property type="nucleotide sequence ID" value="NZ_JAEEGB010000005.1"/>
</dbReference>
<dbReference type="EMBL" id="JAEEGB010000005">
    <property type="protein sequence ID" value="MBI6872106.1"/>
    <property type="molecule type" value="Genomic_DNA"/>
</dbReference>
<dbReference type="PANTHER" id="PTHR42756:SF1">
    <property type="entry name" value="TRANSCRIPTIONAL REPRESSOR OF EMRAB OPERON"/>
    <property type="match status" value="1"/>
</dbReference>
<dbReference type="Proteomes" id="UP000622687">
    <property type="component" value="Unassembled WGS sequence"/>
</dbReference>
<evidence type="ECO:0000313" key="6">
    <source>
        <dbReference type="Proteomes" id="UP000622687"/>
    </source>
</evidence>
<accession>A0A934HPL2</accession>
<evidence type="ECO:0000256" key="1">
    <source>
        <dbReference type="ARBA" id="ARBA00023015"/>
    </source>
</evidence>
<reference evidence="5" key="1">
    <citation type="submission" date="2020-12" db="EMBL/GenBank/DDBJ databases">
        <title>Clostridium thailandense sp. nov., a novel acetogenic bacterium isolated from peat land soil in Thailand.</title>
        <authorList>
            <person name="Chaikitkaew S."/>
            <person name="Birkeland N.K."/>
        </authorList>
    </citation>
    <scope>NUCLEOTIDE SEQUENCE</scope>
    <source>
        <strain evidence="5">DSM 17425</strain>
    </source>
</reference>
<evidence type="ECO:0000259" key="4">
    <source>
        <dbReference type="PROSITE" id="PS50995"/>
    </source>
</evidence>
<dbReference type="PANTHER" id="PTHR42756">
    <property type="entry name" value="TRANSCRIPTIONAL REGULATOR, MARR"/>
    <property type="match status" value="1"/>
</dbReference>
<sequence length="144" mass="16943">MKHKCIIGKIDKICSISDRYMSKRIKEEGLPILRNHISLFYILPEDGTSLLFNEIVNMWEISKSSLSDIIAKYENQGLIKKCCCFEDKRSVYISLTPKAIYIKEKLDQIENEFLDLLLKNFDKDERNVFEDNIDKALYNIEKLL</sequence>
<keyword evidence="3" id="KW-0804">Transcription</keyword>
<dbReference type="AlphaFoldDB" id="A0A934HPL2"/>
<dbReference type="InterPro" id="IPR000835">
    <property type="entry name" value="HTH_MarR-typ"/>
</dbReference>
<dbReference type="InterPro" id="IPR036390">
    <property type="entry name" value="WH_DNA-bd_sf"/>
</dbReference>
<dbReference type="SMART" id="SM00347">
    <property type="entry name" value="HTH_MARR"/>
    <property type="match status" value="1"/>
</dbReference>
<dbReference type="SUPFAM" id="SSF46785">
    <property type="entry name" value="Winged helix' DNA-binding domain"/>
    <property type="match status" value="1"/>
</dbReference>
<dbReference type="GO" id="GO:0003700">
    <property type="term" value="F:DNA-binding transcription factor activity"/>
    <property type="evidence" value="ECO:0007669"/>
    <property type="project" value="InterPro"/>
</dbReference>
<proteinExistence type="predicted"/>
<organism evidence="5 6">
    <name type="scientific">Clostridium aciditolerans</name>
    <dbReference type="NCBI Taxonomy" id="339861"/>
    <lineage>
        <taxon>Bacteria</taxon>
        <taxon>Bacillati</taxon>
        <taxon>Bacillota</taxon>
        <taxon>Clostridia</taxon>
        <taxon>Eubacteriales</taxon>
        <taxon>Clostridiaceae</taxon>
        <taxon>Clostridium</taxon>
    </lineage>
</organism>
<keyword evidence="1" id="KW-0805">Transcription regulation</keyword>
<dbReference type="GO" id="GO:0003677">
    <property type="term" value="F:DNA binding"/>
    <property type="evidence" value="ECO:0007669"/>
    <property type="project" value="UniProtKB-KW"/>
</dbReference>
<comment type="caution">
    <text evidence="5">The sequence shown here is derived from an EMBL/GenBank/DDBJ whole genome shotgun (WGS) entry which is preliminary data.</text>
</comment>
<dbReference type="InterPro" id="IPR036388">
    <property type="entry name" value="WH-like_DNA-bd_sf"/>
</dbReference>
<keyword evidence="2" id="KW-0238">DNA-binding</keyword>
<evidence type="ECO:0000256" key="3">
    <source>
        <dbReference type="ARBA" id="ARBA00023163"/>
    </source>
</evidence>
<dbReference type="PROSITE" id="PS50995">
    <property type="entry name" value="HTH_MARR_2"/>
    <property type="match status" value="1"/>
</dbReference>
<feature type="domain" description="HTH marR-type" evidence="4">
    <location>
        <begin position="1"/>
        <end position="138"/>
    </location>
</feature>
<protein>
    <submittedName>
        <fullName evidence="5">MarR family transcriptional regulator</fullName>
    </submittedName>
</protein>
<keyword evidence="6" id="KW-1185">Reference proteome</keyword>
<gene>
    <name evidence="5" type="ORF">I6U51_05205</name>
</gene>
<name>A0A934HPL2_9CLOT</name>